<gene>
    <name evidence="2" type="ORF">SAMN02787118_1547</name>
</gene>
<evidence type="ECO:0000313" key="2">
    <source>
        <dbReference type="EMBL" id="SFH18252.1"/>
    </source>
</evidence>
<feature type="transmembrane region" description="Helical" evidence="1">
    <location>
        <begin position="38"/>
        <end position="58"/>
    </location>
</feature>
<reference evidence="2 3" key="1">
    <citation type="submission" date="2016-10" db="EMBL/GenBank/DDBJ databases">
        <authorList>
            <person name="de Groot N.N."/>
        </authorList>
    </citation>
    <scope>NUCLEOTIDE SEQUENCE [LARGE SCALE GENOMIC DNA]</scope>
    <source>
        <strain evidence="2 3">OK461</strain>
    </source>
</reference>
<organism evidence="2 3">
    <name type="scientific">Streptomyces mirabilis</name>
    <dbReference type="NCBI Taxonomy" id="68239"/>
    <lineage>
        <taxon>Bacteria</taxon>
        <taxon>Bacillati</taxon>
        <taxon>Actinomycetota</taxon>
        <taxon>Actinomycetes</taxon>
        <taxon>Kitasatosporales</taxon>
        <taxon>Streptomycetaceae</taxon>
        <taxon>Streptomyces</taxon>
    </lineage>
</organism>
<keyword evidence="1" id="KW-1133">Transmembrane helix</keyword>
<keyword evidence="1" id="KW-0472">Membrane</keyword>
<sequence>MPNPATNTYNADKWLVRYRLRATSARTMRIPMHVPKPLLAVSLAVLSIAVTLGCFAQVF</sequence>
<dbReference type="EMBL" id="FONR01000054">
    <property type="protein sequence ID" value="SFH18252.1"/>
    <property type="molecule type" value="Genomic_DNA"/>
</dbReference>
<proteinExistence type="predicted"/>
<dbReference type="Proteomes" id="UP000181942">
    <property type="component" value="Unassembled WGS sequence"/>
</dbReference>
<dbReference type="AlphaFoldDB" id="A0A1I2XY22"/>
<keyword evidence="1" id="KW-0812">Transmembrane</keyword>
<evidence type="ECO:0000256" key="1">
    <source>
        <dbReference type="SAM" id="Phobius"/>
    </source>
</evidence>
<accession>A0A1I2XY22</accession>
<evidence type="ECO:0000313" key="3">
    <source>
        <dbReference type="Proteomes" id="UP000181942"/>
    </source>
</evidence>
<name>A0A1I2XY22_9ACTN</name>
<protein>
    <submittedName>
        <fullName evidence="2">Uncharacterized protein</fullName>
    </submittedName>
</protein>